<evidence type="ECO:0000313" key="3">
    <source>
        <dbReference type="EMBL" id="SFJ78549.1"/>
    </source>
</evidence>
<evidence type="ECO:0000313" key="2">
    <source>
        <dbReference type="EMBL" id="MDO6458801.1"/>
    </source>
</evidence>
<dbReference type="STRING" id="576117.SAMN04488138_11089"/>
<dbReference type="PANTHER" id="PTHR11365">
    <property type="entry name" value="5-OXOPROLINASE RELATED"/>
    <property type="match status" value="1"/>
</dbReference>
<reference evidence="2" key="2">
    <citation type="submission" date="2023-07" db="EMBL/GenBank/DDBJ databases">
        <title>Genome content predicts the carbon catabolic preferences of heterotrophic bacteria.</title>
        <authorList>
            <person name="Gralka M."/>
        </authorList>
    </citation>
    <scope>NUCLEOTIDE SEQUENCE</scope>
    <source>
        <strain evidence="2">I2M02</strain>
    </source>
</reference>
<gene>
    <name evidence="2" type="ORF">Q4494_17095</name>
    <name evidence="3" type="ORF">SAMN04488138_11089</name>
</gene>
<sequence>MKTFDPIRMEVLRNALEATAQEMGAVLKHTAFSPNIKERMDASCAIFTADAELVAQAEHVPVHLGSMLRAVKPTLDRTGPLEDGDVVIVNDPYVAGAHLPDITLIAPVFIKNERVAYVASRAHHSDVGGMEPGSMPGSSKEIFQEGILIPPVKLYRAGVLQTDIMDMVLSNVRTPEERRGDLNAQLAALRIGERRMEDLADRFDAEVLKEGLAAILDYTERRMRARMAELPKGVWYAEDCLDNDGSSDDPVWIRLKIEIEEDRIAFDFTGTSPQVRGNVNAVAPMCWSSIFYSLKLLTDASLPPNSGVLRPVSVHIPKGCFLDAQRPAAVCAGNTETTQRLADTILKGFAQIAPDRIAAASNGTMNLIGIGGVDPRNGRPYTYIETSGGGQGGRPMGPGMSGVHANMSNTLNTPIESLEISYPLRCIRYELREGSGGVGQHSGGEGMVRAIEVVDHEARVSLQTDRRRFAPYGLHGGADGLPGRNWRIVADGKHTEQPAKGSVTLSHGEAVVLETPGGGGWGQPPAHENAEG</sequence>
<dbReference type="OrthoDB" id="9761586at2"/>
<name>A0A1I3U7I4_9RHOB</name>
<dbReference type="InterPro" id="IPR045079">
    <property type="entry name" value="Oxoprolinase-like"/>
</dbReference>
<dbReference type="GO" id="GO:0017168">
    <property type="term" value="F:5-oxoprolinase (ATP-hydrolyzing) activity"/>
    <property type="evidence" value="ECO:0007669"/>
    <property type="project" value="TreeGrafter"/>
</dbReference>
<dbReference type="PANTHER" id="PTHR11365:SF23">
    <property type="entry name" value="HYPOTHETICAL 5-OXOPROLINASE (EUROFUNG)-RELATED"/>
    <property type="match status" value="1"/>
</dbReference>
<dbReference type="AlphaFoldDB" id="A0A1I3U7I4"/>
<proteinExistence type="predicted"/>
<organism evidence="3 4">
    <name type="scientific">Celeribacter halophilus</name>
    <dbReference type="NCBI Taxonomy" id="576117"/>
    <lineage>
        <taxon>Bacteria</taxon>
        <taxon>Pseudomonadati</taxon>
        <taxon>Pseudomonadota</taxon>
        <taxon>Alphaproteobacteria</taxon>
        <taxon>Rhodobacterales</taxon>
        <taxon>Roseobacteraceae</taxon>
        <taxon>Celeribacter</taxon>
    </lineage>
</organism>
<reference evidence="3 4" key="1">
    <citation type="submission" date="2016-10" db="EMBL/GenBank/DDBJ databases">
        <authorList>
            <person name="de Groot N.N."/>
        </authorList>
    </citation>
    <scope>NUCLEOTIDE SEQUENCE [LARGE SCALE GENOMIC DNA]</scope>
    <source>
        <strain evidence="3 4">CGMCC 1.8891</strain>
    </source>
</reference>
<accession>A0A1I3U7I4</accession>
<keyword evidence="4" id="KW-1185">Reference proteome</keyword>
<dbReference type="EMBL" id="FORY01000010">
    <property type="protein sequence ID" value="SFJ78549.1"/>
    <property type="molecule type" value="Genomic_DNA"/>
</dbReference>
<evidence type="ECO:0000259" key="1">
    <source>
        <dbReference type="Pfam" id="PF02538"/>
    </source>
</evidence>
<dbReference type="EMBL" id="JAUOPJ010000019">
    <property type="protein sequence ID" value="MDO6458801.1"/>
    <property type="molecule type" value="Genomic_DNA"/>
</dbReference>
<evidence type="ECO:0000313" key="4">
    <source>
        <dbReference type="Proteomes" id="UP000183299"/>
    </source>
</evidence>
<dbReference type="Pfam" id="PF02538">
    <property type="entry name" value="Hydantoinase_B"/>
    <property type="match status" value="1"/>
</dbReference>
<dbReference type="InterPro" id="IPR003692">
    <property type="entry name" value="Hydantoinase_B"/>
</dbReference>
<dbReference type="RefSeq" id="WP_066605513.1">
    <property type="nucleotide sequence ID" value="NZ_FORY01000010.1"/>
</dbReference>
<dbReference type="GeneID" id="98665895"/>
<dbReference type="Proteomes" id="UP001169823">
    <property type="component" value="Unassembled WGS sequence"/>
</dbReference>
<dbReference type="GO" id="GO:0005829">
    <property type="term" value="C:cytosol"/>
    <property type="evidence" value="ECO:0007669"/>
    <property type="project" value="TreeGrafter"/>
</dbReference>
<dbReference type="Proteomes" id="UP000183299">
    <property type="component" value="Unassembled WGS sequence"/>
</dbReference>
<protein>
    <submittedName>
        <fullName evidence="2">Hydantoinase B/oxoprolinase family protein</fullName>
    </submittedName>
    <submittedName>
        <fullName evidence="3">N-methylhydantoinase B</fullName>
    </submittedName>
</protein>
<feature type="domain" description="Hydantoinase B/oxoprolinase" evidence="1">
    <location>
        <begin position="5"/>
        <end position="524"/>
    </location>
</feature>
<dbReference type="GO" id="GO:0006749">
    <property type="term" value="P:glutathione metabolic process"/>
    <property type="evidence" value="ECO:0007669"/>
    <property type="project" value="TreeGrafter"/>
</dbReference>